<keyword evidence="5" id="KW-1185">Reference proteome</keyword>
<dbReference type="SUPFAM" id="SSF53335">
    <property type="entry name" value="S-adenosyl-L-methionine-dependent methyltransferases"/>
    <property type="match status" value="1"/>
</dbReference>
<name>A0A3A6PAU7_9BACL</name>
<dbReference type="GO" id="GO:0008168">
    <property type="term" value="F:methyltransferase activity"/>
    <property type="evidence" value="ECO:0007669"/>
    <property type="project" value="UniProtKB-KW"/>
</dbReference>
<evidence type="ECO:0000256" key="2">
    <source>
        <dbReference type="ARBA" id="ARBA00022679"/>
    </source>
</evidence>
<dbReference type="InterPro" id="IPR029063">
    <property type="entry name" value="SAM-dependent_MTases_sf"/>
</dbReference>
<dbReference type="Proteomes" id="UP000267798">
    <property type="component" value="Unassembled WGS sequence"/>
</dbReference>
<organism evidence="4 5">
    <name type="scientific">Paenibacillus pinisoli</name>
    <dbReference type="NCBI Taxonomy" id="1276110"/>
    <lineage>
        <taxon>Bacteria</taxon>
        <taxon>Bacillati</taxon>
        <taxon>Bacillota</taxon>
        <taxon>Bacilli</taxon>
        <taxon>Bacillales</taxon>
        <taxon>Paenibacillaceae</taxon>
        <taxon>Paenibacillus</taxon>
    </lineage>
</organism>
<protein>
    <submittedName>
        <fullName evidence="4">Class I SAM-dependent methyltransferase</fullName>
    </submittedName>
</protein>
<evidence type="ECO:0000313" key="4">
    <source>
        <dbReference type="EMBL" id="RJX37457.1"/>
    </source>
</evidence>
<sequence>MKKEPFYDVWWQEGDQSMEETHLPHWRKVLRFIPEQDLRDCSVLDFGCNQGGFLRLLHELRPFREAVGTDLATRSIELANSRKGDLPIDYLLTDSPDQFGPRFDIAFSLAVIYLLPDLEEHARKMKAALKSGGVYYATYADYPNNSSFPMIKERINANSAVPMQEHTLDDIAAAFFGQGFKVGVRRMPPAEFVELSPESVWYRNVADHLQFAHEQAYLFQFTAP</sequence>
<accession>A0A3A6PAU7</accession>
<keyword evidence="3" id="KW-0949">S-adenosyl-L-methionine</keyword>
<dbReference type="Gene3D" id="3.40.50.150">
    <property type="entry name" value="Vaccinia Virus protein VP39"/>
    <property type="match status" value="1"/>
</dbReference>
<evidence type="ECO:0000256" key="1">
    <source>
        <dbReference type="ARBA" id="ARBA00022603"/>
    </source>
</evidence>
<proteinExistence type="predicted"/>
<comment type="caution">
    <text evidence="4">The sequence shown here is derived from an EMBL/GenBank/DDBJ whole genome shotgun (WGS) entry which is preliminary data.</text>
</comment>
<keyword evidence="2 4" id="KW-0808">Transferase</keyword>
<reference evidence="4 5" key="1">
    <citation type="submission" date="2018-09" db="EMBL/GenBank/DDBJ databases">
        <title>Paenibacillus aracenensis nov. sp. isolated from a cave in southern Spain.</title>
        <authorList>
            <person name="Jurado V."/>
            <person name="Gutierrez-Patricio S."/>
            <person name="Gonzalez-Pimentel J.L."/>
            <person name="Miller A.Z."/>
            <person name="Laiz L."/>
            <person name="Saiz-Jimenez C."/>
        </authorList>
    </citation>
    <scope>NUCLEOTIDE SEQUENCE [LARGE SCALE GENOMIC DNA]</scope>
    <source>
        <strain evidence="4 5">JCM 19203</strain>
    </source>
</reference>
<dbReference type="AlphaFoldDB" id="A0A3A6PAU7"/>
<dbReference type="PANTHER" id="PTHR43464">
    <property type="entry name" value="METHYLTRANSFERASE"/>
    <property type="match status" value="1"/>
</dbReference>
<dbReference type="EMBL" id="QXQB01000005">
    <property type="protein sequence ID" value="RJX37457.1"/>
    <property type="molecule type" value="Genomic_DNA"/>
</dbReference>
<dbReference type="Pfam" id="PF13489">
    <property type="entry name" value="Methyltransf_23"/>
    <property type="match status" value="1"/>
</dbReference>
<dbReference type="OrthoDB" id="146133at2"/>
<keyword evidence="1 4" id="KW-0489">Methyltransferase</keyword>
<gene>
    <name evidence="4" type="ORF">D3P09_20940</name>
</gene>
<dbReference type="GO" id="GO:0032259">
    <property type="term" value="P:methylation"/>
    <property type="evidence" value="ECO:0007669"/>
    <property type="project" value="UniProtKB-KW"/>
</dbReference>
<dbReference type="PANTHER" id="PTHR43464:SF19">
    <property type="entry name" value="UBIQUINONE BIOSYNTHESIS O-METHYLTRANSFERASE, MITOCHONDRIAL"/>
    <property type="match status" value="1"/>
</dbReference>
<dbReference type="CDD" id="cd02440">
    <property type="entry name" value="AdoMet_MTases"/>
    <property type="match status" value="1"/>
</dbReference>
<dbReference type="RefSeq" id="WP_120113381.1">
    <property type="nucleotide sequence ID" value="NZ_QXQB01000005.1"/>
</dbReference>
<evidence type="ECO:0000313" key="5">
    <source>
        <dbReference type="Proteomes" id="UP000267798"/>
    </source>
</evidence>
<evidence type="ECO:0000256" key="3">
    <source>
        <dbReference type="ARBA" id="ARBA00022691"/>
    </source>
</evidence>